<dbReference type="SUPFAM" id="SSF64288">
    <property type="entry name" value="Chorismate lyase-like"/>
    <property type="match status" value="1"/>
</dbReference>
<evidence type="ECO:0000313" key="6">
    <source>
        <dbReference type="Proteomes" id="UP000549971"/>
    </source>
</evidence>
<dbReference type="Gene3D" id="3.40.1410.10">
    <property type="entry name" value="Chorismate lyase-like"/>
    <property type="match status" value="1"/>
</dbReference>
<dbReference type="InterPro" id="IPR011663">
    <property type="entry name" value="UTRA"/>
</dbReference>
<feature type="domain" description="HTH gntR-type" evidence="4">
    <location>
        <begin position="3"/>
        <end position="69"/>
    </location>
</feature>
<reference evidence="5 6" key="1">
    <citation type="submission" date="2020-08" db="EMBL/GenBank/DDBJ databases">
        <title>Sequencing the genomes of 1000 actinobacteria strains.</title>
        <authorList>
            <person name="Klenk H.-P."/>
        </authorList>
    </citation>
    <scope>NUCLEOTIDE SEQUENCE [LARGE SCALE GENOMIC DNA]</scope>
    <source>
        <strain evidence="5 6">DSM 28967</strain>
    </source>
</reference>
<comment type="caution">
    <text evidence="5">The sequence shown here is derived from an EMBL/GenBank/DDBJ whole genome shotgun (WGS) entry which is preliminary data.</text>
</comment>
<dbReference type="InterPro" id="IPR036390">
    <property type="entry name" value="WH_DNA-bd_sf"/>
</dbReference>
<dbReference type="EMBL" id="JACHMY010000001">
    <property type="protein sequence ID" value="MBB5835650.1"/>
    <property type="molecule type" value="Genomic_DNA"/>
</dbReference>
<evidence type="ECO:0000313" key="5">
    <source>
        <dbReference type="EMBL" id="MBB5835650.1"/>
    </source>
</evidence>
<name>A0A7W9MTZ3_9ACTN</name>
<dbReference type="GO" id="GO:0045892">
    <property type="term" value="P:negative regulation of DNA-templated transcription"/>
    <property type="evidence" value="ECO:0007669"/>
    <property type="project" value="TreeGrafter"/>
</dbReference>
<keyword evidence="1" id="KW-0805">Transcription regulation</keyword>
<dbReference type="SMART" id="SM00866">
    <property type="entry name" value="UTRA"/>
    <property type="match status" value="1"/>
</dbReference>
<dbReference type="InterPro" id="IPR000524">
    <property type="entry name" value="Tscrpt_reg_HTH_GntR"/>
</dbReference>
<dbReference type="AlphaFoldDB" id="A0A7W9MTZ3"/>
<sequence>MPRSKFREIAEQLADEIAALPAGTRIETEHEIAERFGVGRAAARAALQDLQHRMLVRRVQGVGTFTSRRIDYLISPNRVPSWSQTVRSAGSRPRTVVRSCELMPLPDELADLLGRPRGTACHLLRRRSFTDDVPAAWGAEWVPVDVVPELPVAVRLVESLDTILRDVAGAVPTRAWSRAAMEAVDRSVAGELGCKTGDWAWLVESLNVDALSGRPLCYTQRWMRADTVRVVIESSDRLEISRPDRSTDRSPDPLGE</sequence>
<gene>
    <name evidence="5" type="ORF">HDA39_002384</name>
</gene>
<evidence type="ECO:0000256" key="3">
    <source>
        <dbReference type="ARBA" id="ARBA00023163"/>
    </source>
</evidence>
<dbReference type="PROSITE" id="PS50949">
    <property type="entry name" value="HTH_GNTR"/>
    <property type="match status" value="1"/>
</dbReference>
<dbReference type="GO" id="GO:0003677">
    <property type="term" value="F:DNA binding"/>
    <property type="evidence" value="ECO:0007669"/>
    <property type="project" value="UniProtKB-KW"/>
</dbReference>
<evidence type="ECO:0000256" key="1">
    <source>
        <dbReference type="ARBA" id="ARBA00023015"/>
    </source>
</evidence>
<dbReference type="SMART" id="SM00345">
    <property type="entry name" value="HTH_GNTR"/>
    <property type="match status" value="1"/>
</dbReference>
<keyword evidence="3" id="KW-0804">Transcription</keyword>
<dbReference type="Pfam" id="PF07702">
    <property type="entry name" value="UTRA"/>
    <property type="match status" value="1"/>
</dbReference>
<dbReference type="InterPro" id="IPR036388">
    <property type="entry name" value="WH-like_DNA-bd_sf"/>
</dbReference>
<accession>A0A7W9MTZ3</accession>
<evidence type="ECO:0000256" key="2">
    <source>
        <dbReference type="ARBA" id="ARBA00023125"/>
    </source>
</evidence>
<dbReference type="InterPro" id="IPR028978">
    <property type="entry name" value="Chorismate_lyase_/UTRA_dom_sf"/>
</dbReference>
<dbReference type="Proteomes" id="UP000549971">
    <property type="component" value="Unassembled WGS sequence"/>
</dbReference>
<protein>
    <submittedName>
        <fullName evidence="5">DNA-binding GntR family transcriptional regulator</fullName>
    </submittedName>
</protein>
<dbReference type="SUPFAM" id="SSF46785">
    <property type="entry name" value="Winged helix' DNA-binding domain"/>
    <property type="match status" value="1"/>
</dbReference>
<dbReference type="PANTHER" id="PTHR44846">
    <property type="entry name" value="MANNOSYL-D-GLYCERATE TRANSPORT/METABOLISM SYSTEM REPRESSOR MNGR-RELATED"/>
    <property type="match status" value="1"/>
</dbReference>
<dbReference type="PANTHER" id="PTHR44846:SF1">
    <property type="entry name" value="MANNOSYL-D-GLYCERATE TRANSPORT_METABOLISM SYSTEM REPRESSOR MNGR-RELATED"/>
    <property type="match status" value="1"/>
</dbReference>
<organism evidence="5 6">
    <name type="scientific">Kribbella italica</name>
    <dbReference type="NCBI Taxonomy" id="1540520"/>
    <lineage>
        <taxon>Bacteria</taxon>
        <taxon>Bacillati</taxon>
        <taxon>Actinomycetota</taxon>
        <taxon>Actinomycetes</taxon>
        <taxon>Propionibacteriales</taxon>
        <taxon>Kribbellaceae</taxon>
        <taxon>Kribbella</taxon>
    </lineage>
</organism>
<keyword evidence="2 5" id="KW-0238">DNA-binding</keyword>
<dbReference type="Gene3D" id="1.10.10.10">
    <property type="entry name" value="Winged helix-like DNA-binding domain superfamily/Winged helix DNA-binding domain"/>
    <property type="match status" value="1"/>
</dbReference>
<proteinExistence type="predicted"/>
<dbReference type="InterPro" id="IPR050679">
    <property type="entry name" value="Bact_HTH_transcr_reg"/>
</dbReference>
<evidence type="ECO:0000259" key="4">
    <source>
        <dbReference type="PROSITE" id="PS50949"/>
    </source>
</evidence>
<dbReference type="Pfam" id="PF00392">
    <property type="entry name" value="GntR"/>
    <property type="match status" value="1"/>
</dbReference>
<dbReference type="GO" id="GO:0003700">
    <property type="term" value="F:DNA-binding transcription factor activity"/>
    <property type="evidence" value="ECO:0007669"/>
    <property type="project" value="InterPro"/>
</dbReference>
<dbReference type="RefSeq" id="WP_184795268.1">
    <property type="nucleotide sequence ID" value="NZ_JACHMY010000001.1"/>
</dbReference>
<keyword evidence="6" id="KW-1185">Reference proteome</keyword>